<sequence>MQGDFHSVSPLPLLKNLYLHLLPEFFCSCKWHALERIILPRGGCRRWGLLPQDVGPPPTAPPSSPADGSAETSQGPQWETYESLHSLLAEPGIENMKGLHRSYLTCKFSRLWIQDVEDQLSLTRQELRPSGVYAQDVTEAREERVVALMAAQTTEAEVERLTNLVADLQSQRLATGLP</sequence>
<evidence type="ECO:0000313" key="3">
    <source>
        <dbReference type="Proteomes" id="UP001454036"/>
    </source>
</evidence>
<keyword evidence="3" id="KW-1185">Reference proteome</keyword>
<feature type="compositionally biased region" description="Pro residues" evidence="1">
    <location>
        <begin position="54"/>
        <end position="64"/>
    </location>
</feature>
<evidence type="ECO:0000313" key="2">
    <source>
        <dbReference type="EMBL" id="GAA0155663.1"/>
    </source>
</evidence>
<protein>
    <submittedName>
        <fullName evidence="2">Uncharacterized protein</fullName>
    </submittedName>
</protein>
<proteinExistence type="predicted"/>
<feature type="region of interest" description="Disordered" evidence="1">
    <location>
        <begin position="50"/>
        <end position="76"/>
    </location>
</feature>
<name>A0AAV3PWL4_LITER</name>
<evidence type="ECO:0000256" key="1">
    <source>
        <dbReference type="SAM" id="MobiDB-lite"/>
    </source>
</evidence>
<gene>
    <name evidence="2" type="ORF">LIER_38127</name>
</gene>
<reference evidence="2 3" key="1">
    <citation type="submission" date="2024-01" db="EMBL/GenBank/DDBJ databases">
        <title>The complete chloroplast genome sequence of Lithospermum erythrorhizon: insights into the phylogenetic relationship among Boraginaceae species and the maternal lineages of purple gromwells.</title>
        <authorList>
            <person name="Okada T."/>
            <person name="Watanabe K."/>
        </authorList>
    </citation>
    <scope>NUCLEOTIDE SEQUENCE [LARGE SCALE GENOMIC DNA]</scope>
</reference>
<accession>A0AAV3PWL4</accession>
<dbReference type="EMBL" id="BAABME010018984">
    <property type="protein sequence ID" value="GAA0155663.1"/>
    <property type="molecule type" value="Genomic_DNA"/>
</dbReference>
<dbReference type="AlphaFoldDB" id="A0AAV3PWL4"/>
<organism evidence="2 3">
    <name type="scientific">Lithospermum erythrorhizon</name>
    <name type="common">Purple gromwell</name>
    <name type="synonym">Lithospermum officinale var. erythrorhizon</name>
    <dbReference type="NCBI Taxonomy" id="34254"/>
    <lineage>
        <taxon>Eukaryota</taxon>
        <taxon>Viridiplantae</taxon>
        <taxon>Streptophyta</taxon>
        <taxon>Embryophyta</taxon>
        <taxon>Tracheophyta</taxon>
        <taxon>Spermatophyta</taxon>
        <taxon>Magnoliopsida</taxon>
        <taxon>eudicotyledons</taxon>
        <taxon>Gunneridae</taxon>
        <taxon>Pentapetalae</taxon>
        <taxon>asterids</taxon>
        <taxon>lamiids</taxon>
        <taxon>Boraginales</taxon>
        <taxon>Boraginaceae</taxon>
        <taxon>Boraginoideae</taxon>
        <taxon>Lithospermeae</taxon>
        <taxon>Lithospermum</taxon>
    </lineage>
</organism>
<comment type="caution">
    <text evidence="2">The sequence shown here is derived from an EMBL/GenBank/DDBJ whole genome shotgun (WGS) entry which is preliminary data.</text>
</comment>
<dbReference type="Proteomes" id="UP001454036">
    <property type="component" value="Unassembled WGS sequence"/>
</dbReference>